<dbReference type="RefSeq" id="WP_379995272.1">
    <property type="nucleotide sequence ID" value="NZ_JBHSGN010000062.1"/>
</dbReference>
<evidence type="ECO:0000256" key="5">
    <source>
        <dbReference type="SAM" id="SignalP"/>
    </source>
</evidence>
<dbReference type="PANTHER" id="PTHR43101">
    <property type="entry name" value="BETA-FRUCTOSIDASE"/>
    <property type="match status" value="1"/>
</dbReference>
<protein>
    <recommendedName>
        <fullName evidence="2">beta-fructofuranosidase</fullName>
        <ecNumber evidence="2">3.2.1.26</ecNumber>
    </recommendedName>
</protein>
<feature type="signal peptide" evidence="5">
    <location>
        <begin position="1"/>
        <end position="19"/>
    </location>
</feature>
<keyword evidence="3" id="KW-0378">Hydrolase</keyword>
<dbReference type="InterPro" id="IPR023296">
    <property type="entry name" value="Glyco_hydro_beta-prop_sf"/>
</dbReference>
<dbReference type="Pfam" id="PF00251">
    <property type="entry name" value="Glyco_hydro_32N"/>
    <property type="match status" value="1"/>
</dbReference>
<evidence type="ECO:0000256" key="3">
    <source>
        <dbReference type="ARBA" id="ARBA00022801"/>
    </source>
</evidence>
<dbReference type="SMART" id="SM00640">
    <property type="entry name" value="Glyco_32"/>
    <property type="match status" value="1"/>
</dbReference>
<feature type="domain" description="Glycosyl hydrolase family 32 N-terminal" evidence="6">
    <location>
        <begin position="76"/>
        <end position="252"/>
    </location>
</feature>
<dbReference type="InterPro" id="IPR013148">
    <property type="entry name" value="Glyco_hydro_32_N"/>
</dbReference>
<evidence type="ECO:0000313" key="7">
    <source>
        <dbReference type="EMBL" id="MFC4673722.1"/>
    </source>
</evidence>
<name>A0ABV9KU42_9BACT</name>
<keyword evidence="8" id="KW-1185">Reference proteome</keyword>
<dbReference type="Proteomes" id="UP001596023">
    <property type="component" value="Unassembled WGS sequence"/>
</dbReference>
<evidence type="ECO:0000259" key="6">
    <source>
        <dbReference type="Pfam" id="PF00251"/>
    </source>
</evidence>
<evidence type="ECO:0000256" key="1">
    <source>
        <dbReference type="ARBA" id="ARBA00009902"/>
    </source>
</evidence>
<evidence type="ECO:0000313" key="8">
    <source>
        <dbReference type="Proteomes" id="UP001596023"/>
    </source>
</evidence>
<gene>
    <name evidence="7" type="ORF">ACFO6W_08475</name>
</gene>
<comment type="similarity">
    <text evidence="1">Belongs to the glycosyl hydrolase 32 family.</text>
</comment>
<keyword evidence="5" id="KW-0732">Signal</keyword>
<dbReference type="Gene3D" id="2.115.10.20">
    <property type="entry name" value="Glycosyl hydrolase domain, family 43"/>
    <property type="match status" value="1"/>
</dbReference>
<sequence>MKRIFFAVLVCILSPSLFSQVAKDYNPAIQRTTHFQYFKPVESHLFSGDCMPFSHNGTLYLYWLLDEGNHSGLNGLGGHQWALSTTTDLVNWKHYPVALGIDEEWEKSICTGSVIADGDKTYAFYSTRVKDEKGVHEQLSYAMSTDGGFTFKKQQPNPFYFAPEECVSRDFRDPRAFKDKDGVFHLFISGYEKNPNLGGMGGYLVHLTSKDLKNWTETESPLKGQYGVPECPDYFKWNDWYYLLYSIHGDTYYVKSKNPYGPWEYPRTQPMVDKWANVAKTAELNGRRIVAFYTNVKKNNLDSEGQVWGGCIVLRELFQQEDGALSVGYLPEVAPAMSPVPTPVISVPAISDNKGSYRNGVLEINASNGVGIASMKDLPRQYRITMTIEPKGNYDEFGLYMRATDKDKKGYKLTLNPGRQIVSLFESRLEGVDGLRNEVKLNAIVMDDIIDVYINNERCIINRLGEQKGENLFFSVKNGSIAIKDIKIYKIMQ</sequence>
<dbReference type="InterPro" id="IPR051214">
    <property type="entry name" value="GH32_Enzymes"/>
</dbReference>
<proteinExistence type="inferred from homology"/>
<reference evidence="8" key="1">
    <citation type="journal article" date="2019" name="Int. J. Syst. Evol. Microbiol.">
        <title>The Global Catalogue of Microorganisms (GCM) 10K type strain sequencing project: providing services to taxonomists for standard genome sequencing and annotation.</title>
        <authorList>
            <consortium name="The Broad Institute Genomics Platform"/>
            <consortium name="The Broad Institute Genome Sequencing Center for Infectious Disease"/>
            <person name="Wu L."/>
            <person name="Ma J."/>
        </authorList>
    </citation>
    <scope>NUCLEOTIDE SEQUENCE [LARGE SCALE GENOMIC DNA]</scope>
    <source>
        <strain evidence="8">CCUG 66188</strain>
    </source>
</reference>
<organism evidence="7 8">
    <name type="scientific">Dysgonomonas termitidis</name>
    <dbReference type="NCBI Taxonomy" id="1516126"/>
    <lineage>
        <taxon>Bacteria</taxon>
        <taxon>Pseudomonadati</taxon>
        <taxon>Bacteroidota</taxon>
        <taxon>Bacteroidia</taxon>
        <taxon>Bacteroidales</taxon>
        <taxon>Dysgonomonadaceae</taxon>
        <taxon>Dysgonomonas</taxon>
    </lineage>
</organism>
<evidence type="ECO:0000256" key="2">
    <source>
        <dbReference type="ARBA" id="ARBA00012758"/>
    </source>
</evidence>
<dbReference type="CDD" id="cd08995">
    <property type="entry name" value="GH32_EcAec43-like"/>
    <property type="match status" value="1"/>
</dbReference>
<dbReference type="EC" id="3.2.1.26" evidence="2"/>
<dbReference type="EMBL" id="JBHSGN010000062">
    <property type="protein sequence ID" value="MFC4673722.1"/>
    <property type="molecule type" value="Genomic_DNA"/>
</dbReference>
<evidence type="ECO:0000256" key="4">
    <source>
        <dbReference type="ARBA" id="ARBA00023295"/>
    </source>
</evidence>
<feature type="chain" id="PRO_5045259539" description="beta-fructofuranosidase" evidence="5">
    <location>
        <begin position="20"/>
        <end position="493"/>
    </location>
</feature>
<dbReference type="PANTHER" id="PTHR43101:SF1">
    <property type="entry name" value="BETA-FRUCTOSIDASE"/>
    <property type="match status" value="1"/>
</dbReference>
<accession>A0ABV9KU42</accession>
<dbReference type="SUPFAM" id="SSF75005">
    <property type="entry name" value="Arabinanase/levansucrase/invertase"/>
    <property type="match status" value="1"/>
</dbReference>
<keyword evidence="4" id="KW-0326">Glycosidase</keyword>
<comment type="caution">
    <text evidence="7">The sequence shown here is derived from an EMBL/GenBank/DDBJ whole genome shotgun (WGS) entry which is preliminary data.</text>
</comment>
<dbReference type="InterPro" id="IPR001362">
    <property type="entry name" value="Glyco_hydro_32"/>
</dbReference>